<accession>A0A1H2MGF6</accession>
<evidence type="ECO:0000256" key="2">
    <source>
        <dbReference type="ARBA" id="ARBA00022827"/>
    </source>
</evidence>
<dbReference type="SUPFAM" id="SSF56645">
    <property type="entry name" value="Acyl-CoA dehydrogenase NM domain-like"/>
    <property type="match status" value="1"/>
</dbReference>
<sequence length="395" mass="43304">MNEKAHTNIVLCAAPFPPKNSTIMFLKEERNIAFELMPTLTNFLEATPLLDLERGDSKVLADLFRRDGQPGLTISKELGGRGVRAVNMAQLHTWIGAHCPSLAVMMTMHHHTVAGMMAGSRFFPDIQDLLSLVAHDKLLVASGFSEGRPNAHILESKMTVEKTLDGYIVNGSKKPCTMTHNFDLITFGVNHVDPEGQTHIGIGVGFAGDSSIERKKFWSVPHLQAADSHEVRFNNLVVPESMMCFSTAVDDQLDDAQHGTGNHLFAIWFQLLASASYLGMASALASRALSCNKGSQDDRAMLLIDLQGATMALRGLAGSIDEKRFLRSDLARAQATRFSVQEAVHRISTRAFEILGGMAFMSSEDVAYLLVVTRLFAFHPTSRLASTPFLCEQLS</sequence>
<keyword evidence="2" id="KW-0274">FAD</keyword>
<protein>
    <submittedName>
        <fullName evidence="4">Acyl-CoA dehydrogenase</fullName>
    </submittedName>
</protein>
<reference evidence="5" key="1">
    <citation type="submission" date="2016-10" db="EMBL/GenBank/DDBJ databases">
        <authorList>
            <person name="Varghese N."/>
            <person name="Submissions S."/>
        </authorList>
    </citation>
    <scope>NUCLEOTIDE SEQUENCE [LARGE SCALE GENOMIC DNA]</scope>
    <source>
        <strain evidence="5">LMG 2223</strain>
    </source>
</reference>
<name>A0A1H2MGF6_9PSED</name>
<dbReference type="RefSeq" id="WP_130909274.1">
    <property type="nucleotide sequence ID" value="NZ_LT629802.1"/>
</dbReference>
<dbReference type="GO" id="GO:0003995">
    <property type="term" value="F:acyl-CoA dehydrogenase activity"/>
    <property type="evidence" value="ECO:0007669"/>
    <property type="project" value="TreeGrafter"/>
</dbReference>
<dbReference type="PANTHER" id="PTHR43884">
    <property type="entry name" value="ACYL-COA DEHYDROGENASE"/>
    <property type="match status" value="1"/>
</dbReference>
<dbReference type="InterPro" id="IPR046373">
    <property type="entry name" value="Acyl-CoA_Oxase/DH_mid-dom_sf"/>
</dbReference>
<dbReference type="PANTHER" id="PTHR43884:SF20">
    <property type="entry name" value="ACYL-COA DEHYDROGENASE FADE28"/>
    <property type="match status" value="1"/>
</dbReference>
<dbReference type="STRING" id="46679.SAMN05216202_1683"/>
<dbReference type="GO" id="GO:0050660">
    <property type="term" value="F:flavin adenine dinucleotide binding"/>
    <property type="evidence" value="ECO:0007669"/>
    <property type="project" value="InterPro"/>
</dbReference>
<evidence type="ECO:0000313" key="4">
    <source>
        <dbReference type="EMBL" id="SDU92337.1"/>
    </source>
</evidence>
<dbReference type="Proteomes" id="UP000198600">
    <property type="component" value="Chromosome I"/>
</dbReference>
<dbReference type="EMBL" id="LT629802">
    <property type="protein sequence ID" value="SDU92337.1"/>
    <property type="molecule type" value="Genomic_DNA"/>
</dbReference>
<evidence type="ECO:0000256" key="1">
    <source>
        <dbReference type="ARBA" id="ARBA00022630"/>
    </source>
</evidence>
<proteinExistence type="predicted"/>
<evidence type="ECO:0000256" key="3">
    <source>
        <dbReference type="ARBA" id="ARBA00023002"/>
    </source>
</evidence>
<organism evidence="4 5">
    <name type="scientific">Pseudomonas mucidolens</name>
    <dbReference type="NCBI Taxonomy" id="46679"/>
    <lineage>
        <taxon>Bacteria</taxon>
        <taxon>Pseudomonadati</taxon>
        <taxon>Pseudomonadota</taxon>
        <taxon>Gammaproteobacteria</taxon>
        <taxon>Pseudomonadales</taxon>
        <taxon>Pseudomonadaceae</taxon>
        <taxon>Pseudomonas</taxon>
    </lineage>
</organism>
<dbReference type="InterPro" id="IPR037069">
    <property type="entry name" value="AcylCoA_DH/ox_N_sf"/>
</dbReference>
<keyword evidence="3" id="KW-0560">Oxidoreductase</keyword>
<dbReference type="Gene3D" id="1.10.540.10">
    <property type="entry name" value="Acyl-CoA dehydrogenase/oxidase, N-terminal domain"/>
    <property type="match status" value="1"/>
</dbReference>
<keyword evidence="1" id="KW-0285">Flavoprotein</keyword>
<keyword evidence="5" id="KW-1185">Reference proteome</keyword>
<dbReference type="Gene3D" id="2.40.110.10">
    <property type="entry name" value="Butyryl-CoA Dehydrogenase, subunit A, domain 2"/>
    <property type="match status" value="1"/>
</dbReference>
<dbReference type="InterPro" id="IPR009100">
    <property type="entry name" value="AcylCoA_DH/oxidase_NM_dom_sf"/>
</dbReference>
<evidence type="ECO:0000313" key="5">
    <source>
        <dbReference type="Proteomes" id="UP000198600"/>
    </source>
</evidence>
<dbReference type="AlphaFoldDB" id="A0A1H2MGF6"/>
<gene>
    <name evidence="4" type="ORF">SAMN05216202_1683</name>
</gene>